<dbReference type="SMART" id="SM00382">
    <property type="entry name" value="AAA"/>
    <property type="match status" value="1"/>
</dbReference>
<dbReference type="Proteomes" id="UP000470470">
    <property type="component" value="Unassembled WGS sequence"/>
</dbReference>
<evidence type="ECO:0000256" key="9">
    <source>
        <dbReference type="ARBA" id="ARBA00023136"/>
    </source>
</evidence>
<organism evidence="14 15">
    <name type="scientific">Goekera deserti</name>
    <dbReference type="NCBI Taxonomy" id="2497753"/>
    <lineage>
        <taxon>Bacteria</taxon>
        <taxon>Bacillati</taxon>
        <taxon>Actinomycetota</taxon>
        <taxon>Actinomycetes</taxon>
        <taxon>Geodermatophilales</taxon>
        <taxon>Geodermatophilaceae</taxon>
        <taxon>Goekera</taxon>
    </lineage>
</organism>
<evidence type="ECO:0000259" key="13">
    <source>
        <dbReference type="PROSITE" id="PS50929"/>
    </source>
</evidence>
<dbReference type="Gene3D" id="3.40.50.300">
    <property type="entry name" value="P-loop containing nucleotide triphosphate hydrolases"/>
    <property type="match status" value="1"/>
</dbReference>
<evidence type="ECO:0000256" key="2">
    <source>
        <dbReference type="ARBA" id="ARBA00022448"/>
    </source>
</evidence>
<evidence type="ECO:0000256" key="10">
    <source>
        <dbReference type="ARBA" id="ARBA00023455"/>
    </source>
</evidence>
<keyword evidence="5 11" id="KW-0812">Transmembrane</keyword>
<dbReference type="AlphaFoldDB" id="A0A7K3WIZ8"/>
<evidence type="ECO:0000256" key="8">
    <source>
        <dbReference type="ARBA" id="ARBA00022989"/>
    </source>
</evidence>
<dbReference type="PROSITE" id="PS50893">
    <property type="entry name" value="ABC_TRANSPORTER_2"/>
    <property type="match status" value="1"/>
</dbReference>
<dbReference type="Pfam" id="PF00005">
    <property type="entry name" value="ABC_tran"/>
    <property type="match status" value="1"/>
</dbReference>
<dbReference type="GO" id="GO:0005524">
    <property type="term" value="F:ATP binding"/>
    <property type="evidence" value="ECO:0007669"/>
    <property type="project" value="UniProtKB-KW"/>
</dbReference>
<dbReference type="InterPro" id="IPR027417">
    <property type="entry name" value="P-loop_NTPase"/>
</dbReference>
<dbReference type="InterPro" id="IPR017871">
    <property type="entry name" value="ABC_transporter-like_CS"/>
</dbReference>
<proteinExistence type="inferred from homology"/>
<dbReference type="RefSeq" id="WP_152730817.1">
    <property type="nucleotide sequence ID" value="NZ_JAABOZ010000011.1"/>
</dbReference>
<evidence type="ECO:0000256" key="11">
    <source>
        <dbReference type="SAM" id="Phobius"/>
    </source>
</evidence>
<dbReference type="Pfam" id="PF00664">
    <property type="entry name" value="ABC_membrane"/>
    <property type="match status" value="1"/>
</dbReference>
<evidence type="ECO:0000313" key="15">
    <source>
        <dbReference type="Proteomes" id="UP000470470"/>
    </source>
</evidence>
<gene>
    <name evidence="14" type="ORF">G1H19_20865</name>
</gene>
<keyword evidence="8 11" id="KW-1133">Transmembrane helix</keyword>
<comment type="caution">
    <text evidence="14">The sequence shown here is derived from an EMBL/GenBank/DDBJ whole genome shotgun (WGS) entry which is preliminary data.</text>
</comment>
<feature type="transmembrane region" description="Helical" evidence="11">
    <location>
        <begin position="256"/>
        <end position="277"/>
    </location>
</feature>
<keyword evidence="15" id="KW-1185">Reference proteome</keyword>
<accession>A0A7K3WIZ8</accession>
<dbReference type="GO" id="GO:0015421">
    <property type="term" value="F:ABC-type oligopeptide transporter activity"/>
    <property type="evidence" value="ECO:0007669"/>
    <property type="project" value="TreeGrafter"/>
</dbReference>
<keyword evidence="2" id="KW-0813">Transport</keyword>
<evidence type="ECO:0000313" key="14">
    <source>
        <dbReference type="EMBL" id="NEL56424.1"/>
    </source>
</evidence>
<dbReference type="InterPro" id="IPR003439">
    <property type="entry name" value="ABC_transporter-like_ATP-bd"/>
</dbReference>
<reference evidence="14 15" key="1">
    <citation type="submission" date="2020-02" db="EMBL/GenBank/DDBJ databases">
        <title>The whole genome sequence of CPCC 205119.</title>
        <authorList>
            <person name="Jiang Z."/>
        </authorList>
    </citation>
    <scope>NUCLEOTIDE SEQUENCE [LARGE SCALE GENOMIC DNA]</scope>
    <source>
        <strain evidence="14 15">CPCC 205119</strain>
    </source>
</reference>
<feature type="transmembrane region" description="Helical" evidence="11">
    <location>
        <begin position="28"/>
        <end position="49"/>
    </location>
</feature>
<comment type="similarity">
    <text evidence="10">Belongs to the ABC transporter superfamily. Siderophore-Fe(3+) uptake transporter (SIUT) (TC 3.A.1.21) family.</text>
</comment>
<dbReference type="SUPFAM" id="SSF90123">
    <property type="entry name" value="ABC transporter transmembrane region"/>
    <property type="match status" value="1"/>
</dbReference>
<evidence type="ECO:0000256" key="4">
    <source>
        <dbReference type="ARBA" id="ARBA00022519"/>
    </source>
</evidence>
<protein>
    <submittedName>
        <fullName evidence="14">ABC transporter ATP-binding protein</fullName>
    </submittedName>
</protein>
<dbReference type="SUPFAM" id="SSF52540">
    <property type="entry name" value="P-loop containing nucleoside triphosphate hydrolases"/>
    <property type="match status" value="1"/>
</dbReference>
<dbReference type="FunFam" id="3.40.50.300:FF:000221">
    <property type="entry name" value="Multidrug ABC transporter ATP-binding protein"/>
    <property type="match status" value="1"/>
</dbReference>
<dbReference type="GO" id="GO:0016887">
    <property type="term" value="F:ATP hydrolysis activity"/>
    <property type="evidence" value="ECO:0007669"/>
    <property type="project" value="InterPro"/>
</dbReference>
<feature type="transmembrane region" description="Helical" evidence="11">
    <location>
        <begin position="283"/>
        <end position="304"/>
    </location>
</feature>
<evidence type="ECO:0000256" key="6">
    <source>
        <dbReference type="ARBA" id="ARBA00022741"/>
    </source>
</evidence>
<dbReference type="PROSITE" id="PS50929">
    <property type="entry name" value="ABC_TM1F"/>
    <property type="match status" value="1"/>
</dbReference>
<evidence type="ECO:0000256" key="5">
    <source>
        <dbReference type="ARBA" id="ARBA00022692"/>
    </source>
</evidence>
<dbReference type="InterPro" id="IPR003593">
    <property type="entry name" value="AAA+_ATPase"/>
</dbReference>
<name>A0A7K3WIZ8_9ACTN</name>
<keyword evidence="4" id="KW-0997">Cell inner membrane</keyword>
<evidence type="ECO:0000256" key="7">
    <source>
        <dbReference type="ARBA" id="ARBA00022840"/>
    </source>
</evidence>
<feature type="transmembrane region" description="Helical" evidence="11">
    <location>
        <begin position="69"/>
        <end position="89"/>
    </location>
</feature>
<dbReference type="PROSITE" id="PS00211">
    <property type="entry name" value="ABC_TRANSPORTER_1"/>
    <property type="match status" value="1"/>
</dbReference>
<feature type="transmembrane region" description="Helical" evidence="11">
    <location>
        <begin position="143"/>
        <end position="166"/>
    </location>
</feature>
<keyword evidence="9 11" id="KW-0472">Membrane</keyword>
<dbReference type="Gene3D" id="1.20.1560.10">
    <property type="entry name" value="ABC transporter type 1, transmembrane domain"/>
    <property type="match status" value="1"/>
</dbReference>
<keyword evidence="6" id="KW-0547">Nucleotide-binding</keyword>
<comment type="subcellular location">
    <subcellularLocation>
        <location evidence="1">Cell inner membrane</location>
        <topology evidence="1">Multi-pass membrane protein</topology>
    </subcellularLocation>
</comment>
<feature type="domain" description="ABC transmembrane type-1" evidence="13">
    <location>
        <begin position="33"/>
        <end position="315"/>
    </location>
</feature>
<dbReference type="InterPro" id="IPR036640">
    <property type="entry name" value="ABC1_TM_sf"/>
</dbReference>
<dbReference type="CDD" id="cd18543">
    <property type="entry name" value="ABC_6TM_Rv0194_D1_like"/>
    <property type="match status" value="1"/>
</dbReference>
<keyword evidence="7 14" id="KW-0067">ATP-binding</keyword>
<evidence type="ECO:0000256" key="3">
    <source>
        <dbReference type="ARBA" id="ARBA00022475"/>
    </source>
</evidence>
<feature type="domain" description="ABC transporter" evidence="12">
    <location>
        <begin position="350"/>
        <end position="584"/>
    </location>
</feature>
<keyword evidence="3" id="KW-1003">Cell membrane</keyword>
<dbReference type="InterPro" id="IPR039421">
    <property type="entry name" value="Type_1_exporter"/>
</dbReference>
<dbReference type="EMBL" id="JAAGWK010000035">
    <property type="protein sequence ID" value="NEL56424.1"/>
    <property type="molecule type" value="Genomic_DNA"/>
</dbReference>
<dbReference type="InterPro" id="IPR011527">
    <property type="entry name" value="ABC1_TM_dom"/>
</dbReference>
<sequence length="603" mass="64789">MSDTTPSPVHERGRLGALRLLLPFARPYRGLVALTFLGALLASLAQLAVPLVTRAVVDGPIARGDRAGLVPLLGLAFAFGVAEAALFFLRRWAMTKGSLQMERDLRDVLYQRLQRLPVSFHDHWASGQLLSRATTDVSTIRRFIGFGAVFLVVNLVTCSVVAVLLLLTYWPLGVAVLVTTLPLTVFGLRWEKDYNTESRLVQDEQGELTTDVEEAVQGIRVVKSLGRSELVFARYDRKALRLQALQLSKVRTLTKIWCLFEFHPQVTLAVILVGGSLAVGSGALTVGGLVGFVALFTVLLWPILSLGFLLAQAQEAASACDRIGELLAAPMTVTDAPGVEPRPVGTPARLRFEGVGFRFPGSADPVLRHVDLDVRPGETVALVGATGSGKTTLTSLVGRLYDVTSGRVTLDGHDVRDLPLAQLRTVVATAFEDATLFSMSVRENLTLGRPDAGEESVAEALRVAQAGFVHDLPWGLDTRIGEQGLSLSGGQRQRLALARAVLGRPSVLVLDDPLSALDVHTEALVERALREVLAETTALVVAHRASTVLLADRVALLQDGRITAVGRHSDLLAEVPAYRQLLSSDAELGPGGQQPVLSELGSR</sequence>
<evidence type="ECO:0000259" key="12">
    <source>
        <dbReference type="PROSITE" id="PS50893"/>
    </source>
</evidence>
<dbReference type="PANTHER" id="PTHR43394:SF1">
    <property type="entry name" value="ATP-BINDING CASSETTE SUB-FAMILY B MEMBER 10, MITOCHONDRIAL"/>
    <property type="match status" value="1"/>
</dbReference>
<evidence type="ECO:0000256" key="1">
    <source>
        <dbReference type="ARBA" id="ARBA00004429"/>
    </source>
</evidence>
<feature type="transmembrane region" description="Helical" evidence="11">
    <location>
        <begin position="172"/>
        <end position="190"/>
    </location>
</feature>
<dbReference type="GO" id="GO:0005886">
    <property type="term" value="C:plasma membrane"/>
    <property type="evidence" value="ECO:0007669"/>
    <property type="project" value="UniProtKB-SubCell"/>
</dbReference>
<dbReference type="PANTHER" id="PTHR43394">
    <property type="entry name" value="ATP-DEPENDENT PERMEASE MDL1, MITOCHONDRIAL"/>
    <property type="match status" value="1"/>
</dbReference>